<proteinExistence type="predicted"/>
<feature type="region of interest" description="Disordered" evidence="1">
    <location>
        <begin position="68"/>
        <end position="124"/>
    </location>
</feature>
<organism evidence="3 4">
    <name type="scientific">Altericroceibacterium endophyticum</name>
    <dbReference type="NCBI Taxonomy" id="1808508"/>
    <lineage>
        <taxon>Bacteria</taxon>
        <taxon>Pseudomonadati</taxon>
        <taxon>Pseudomonadota</taxon>
        <taxon>Alphaproteobacteria</taxon>
        <taxon>Sphingomonadales</taxon>
        <taxon>Erythrobacteraceae</taxon>
        <taxon>Altericroceibacterium</taxon>
    </lineage>
</organism>
<evidence type="ECO:0000256" key="1">
    <source>
        <dbReference type="SAM" id="MobiDB-lite"/>
    </source>
</evidence>
<evidence type="ECO:0000313" key="4">
    <source>
        <dbReference type="Proteomes" id="UP000438476"/>
    </source>
</evidence>
<protein>
    <submittedName>
        <fullName evidence="3">Uncharacterized protein</fullName>
    </submittedName>
</protein>
<evidence type="ECO:0000313" key="3">
    <source>
        <dbReference type="EMBL" id="MXO66467.1"/>
    </source>
</evidence>
<dbReference type="OrthoDB" id="7509339at2"/>
<name>A0A6I4T6L5_9SPHN</name>
<dbReference type="AlphaFoldDB" id="A0A6I4T6L5"/>
<feature type="compositionally biased region" description="Basic and acidic residues" evidence="1">
    <location>
        <begin position="1"/>
        <end position="16"/>
    </location>
</feature>
<sequence length="124" mass="12744">MAKDHVKSLLPPREEGEQATVTLSGSRFHSVQRLQIGFAGLAAMVLMVGLANIVMERAAVVEATAVPEAASTVGPQSNQGEGAGDPLADAGVVPTLPAPQPQKPAYDPDMLPETGDVPVAPHSD</sequence>
<comment type="caution">
    <text evidence="3">The sequence shown here is derived from an EMBL/GenBank/DDBJ whole genome shotgun (WGS) entry which is preliminary data.</text>
</comment>
<feature type="region of interest" description="Disordered" evidence="1">
    <location>
        <begin position="1"/>
        <end position="24"/>
    </location>
</feature>
<keyword evidence="2" id="KW-0472">Membrane</keyword>
<evidence type="ECO:0000256" key="2">
    <source>
        <dbReference type="SAM" id="Phobius"/>
    </source>
</evidence>
<reference evidence="3 4" key="1">
    <citation type="submission" date="2019-12" db="EMBL/GenBank/DDBJ databases">
        <title>Genomic-based taxomic classification of the family Erythrobacteraceae.</title>
        <authorList>
            <person name="Xu L."/>
        </authorList>
    </citation>
    <scope>NUCLEOTIDE SEQUENCE [LARGE SCALE GENOMIC DNA]</scope>
    <source>
        <strain evidence="3 4">LMG 29518</strain>
    </source>
</reference>
<accession>A0A6I4T6L5</accession>
<dbReference type="EMBL" id="WTYT01000005">
    <property type="protein sequence ID" value="MXO66467.1"/>
    <property type="molecule type" value="Genomic_DNA"/>
</dbReference>
<dbReference type="RefSeq" id="WP_160736911.1">
    <property type="nucleotide sequence ID" value="NZ_WTYT01000005.1"/>
</dbReference>
<keyword evidence="2" id="KW-0812">Transmembrane</keyword>
<dbReference type="Proteomes" id="UP000438476">
    <property type="component" value="Unassembled WGS sequence"/>
</dbReference>
<feature type="transmembrane region" description="Helical" evidence="2">
    <location>
        <begin position="36"/>
        <end position="55"/>
    </location>
</feature>
<gene>
    <name evidence="3" type="ORF">GRI91_11925</name>
</gene>
<keyword evidence="4" id="KW-1185">Reference proteome</keyword>
<keyword evidence="2" id="KW-1133">Transmembrane helix</keyword>